<comment type="caution">
    <text evidence="1">The sequence shown here is derived from an EMBL/GenBank/DDBJ whole genome shotgun (WGS) entry which is preliminary data.</text>
</comment>
<dbReference type="AlphaFoldDB" id="A0A0V1EQM2"/>
<evidence type="ECO:0000313" key="2">
    <source>
        <dbReference type="Proteomes" id="UP000055024"/>
    </source>
</evidence>
<organism evidence="1 2">
    <name type="scientific">Trichinella zimbabwensis</name>
    <dbReference type="NCBI Taxonomy" id="268475"/>
    <lineage>
        <taxon>Eukaryota</taxon>
        <taxon>Metazoa</taxon>
        <taxon>Ecdysozoa</taxon>
        <taxon>Nematoda</taxon>
        <taxon>Enoplea</taxon>
        <taxon>Dorylaimia</taxon>
        <taxon>Trichinellida</taxon>
        <taxon>Trichinellidae</taxon>
        <taxon>Trichinella</taxon>
    </lineage>
</organism>
<name>A0A0V1EQM2_9BILA</name>
<evidence type="ECO:0000313" key="1">
    <source>
        <dbReference type="EMBL" id="KRY76048.1"/>
    </source>
</evidence>
<gene>
    <name evidence="1" type="ORF">T11_4152</name>
</gene>
<sequence length="38" mass="4553">MIICLRYYLDKSGFMKRASRIFNTFEISWAIAFAVSRF</sequence>
<keyword evidence="2" id="KW-1185">Reference proteome</keyword>
<reference evidence="1 2" key="1">
    <citation type="submission" date="2015-01" db="EMBL/GenBank/DDBJ databases">
        <title>Evolution of Trichinella species and genotypes.</title>
        <authorList>
            <person name="Korhonen P.K."/>
            <person name="Edoardo P."/>
            <person name="Giuseppe L.R."/>
            <person name="Gasser R.B."/>
        </authorList>
    </citation>
    <scope>NUCLEOTIDE SEQUENCE [LARGE SCALE GENOMIC DNA]</scope>
    <source>
        <strain evidence="1">ISS1029</strain>
    </source>
</reference>
<accession>A0A0V1EQM2</accession>
<proteinExistence type="predicted"/>
<dbReference type="EMBL" id="JYDP01007202">
    <property type="protein sequence ID" value="KRY76048.1"/>
    <property type="molecule type" value="Genomic_DNA"/>
</dbReference>
<protein>
    <submittedName>
        <fullName evidence="1">Uncharacterized protein</fullName>
    </submittedName>
</protein>
<dbReference type="Proteomes" id="UP000055024">
    <property type="component" value="Unassembled WGS sequence"/>
</dbReference>